<evidence type="ECO:0000313" key="2">
    <source>
        <dbReference type="Proteomes" id="UP000001307"/>
    </source>
</evidence>
<dbReference type="OrthoDB" id="415411at2759"/>
<proteinExistence type="predicted"/>
<gene>
    <name evidence="1" type="ORF">GSOID_T00006811001</name>
</gene>
<evidence type="ECO:0000313" key="1">
    <source>
        <dbReference type="EMBL" id="CBY13862.1"/>
    </source>
</evidence>
<dbReference type="InParanoid" id="E4XW07"/>
<dbReference type="AlphaFoldDB" id="E4XW07"/>
<name>E4XW07_OIKDI</name>
<dbReference type="EMBL" id="FN653228">
    <property type="protein sequence ID" value="CBY13862.1"/>
    <property type="molecule type" value="Genomic_DNA"/>
</dbReference>
<keyword evidence="2" id="KW-1185">Reference proteome</keyword>
<reference evidence="1" key="1">
    <citation type="journal article" date="2010" name="Science">
        <title>Plasticity of animal genome architecture unmasked by rapid evolution of a pelagic tunicate.</title>
        <authorList>
            <person name="Denoeud F."/>
            <person name="Henriet S."/>
            <person name="Mungpakdee S."/>
            <person name="Aury J.M."/>
            <person name="Da Silva C."/>
            <person name="Brinkmann H."/>
            <person name="Mikhaleva J."/>
            <person name="Olsen L.C."/>
            <person name="Jubin C."/>
            <person name="Canestro C."/>
            <person name="Bouquet J.M."/>
            <person name="Danks G."/>
            <person name="Poulain J."/>
            <person name="Campsteijn C."/>
            <person name="Adamski M."/>
            <person name="Cross I."/>
            <person name="Yadetie F."/>
            <person name="Muffato M."/>
            <person name="Louis A."/>
            <person name="Butcher S."/>
            <person name="Tsagkogeorga G."/>
            <person name="Konrad A."/>
            <person name="Singh S."/>
            <person name="Jensen M.F."/>
            <person name="Cong E.H."/>
            <person name="Eikeseth-Otteraa H."/>
            <person name="Noel B."/>
            <person name="Anthouard V."/>
            <person name="Porcel B.M."/>
            <person name="Kachouri-Lafond R."/>
            <person name="Nishino A."/>
            <person name="Ugolini M."/>
            <person name="Chourrout P."/>
            <person name="Nishida H."/>
            <person name="Aasland R."/>
            <person name="Huzurbazar S."/>
            <person name="Westhof E."/>
            <person name="Delsuc F."/>
            <person name="Lehrach H."/>
            <person name="Reinhardt R."/>
            <person name="Weissenbach J."/>
            <person name="Roy S.W."/>
            <person name="Artiguenave F."/>
            <person name="Postlethwait J.H."/>
            <person name="Manak J.R."/>
            <person name="Thompson E.M."/>
            <person name="Jaillon O."/>
            <person name="Du Pasquier L."/>
            <person name="Boudinot P."/>
            <person name="Liberles D.A."/>
            <person name="Volff J.N."/>
            <person name="Philippe H."/>
            <person name="Lenhard B."/>
            <person name="Roest Crollius H."/>
            <person name="Wincker P."/>
            <person name="Chourrout D."/>
        </authorList>
    </citation>
    <scope>NUCLEOTIDE SEQUENCE [LARGE SCALE GENOMIC DNA]</scope>
</reference>
<sequence length="166" mass="19828">MELGECMEKLRLGFEENPMLEFFDDPFWWHTLKDDMLPRIFSNNIKSLRFGAAFDTSGTGVYVPPTLWMSRTESKWCNRKGVYHPSHMYFIIENEEGSLHPALYPWRHNTSAPFESEYSPCIVINEEETRQLYFGNFNCRLTVDIPFVEWWQEKLEIHSVRFVLLF</sequence>
<dbReference type="Proteomes" id="UP000001307">
    <property type="component" value="Unassembled WGS sequence"/>
</dbReference>
<protein>
    <submittedName>
        <fullName evidence="1">Uncharacterized protein</fullName>
    </submittedName>
</protein>
<accession>E4XW07</accession>
<organism evidence="1">
    <name type="scientific">Oikopleura dioica</name>
    <name type="common">Tunicate</name>
    <dbReference type="NCBI Taxonomy" id="34765"/>
    <lineage>
        <taxon>Eukaryota</taxon>
        <taxon>Metazoa</taxon>
        <taxon>Chordata</taxon>
        <taxon>Tunicata</taxon>
        <taxon>Appendicularia</taxon>
        <taxon>Copelata</taxon>
        <taxon>Oikopleuridae</taxon>
        <taxon>Oikopleura</taxon>
    </lineage>
</organism>